<evidence type="ECO:0000313" key="9">
    <source>
        <dbReference type="Proteomes" id="UP000559626"/>
    </source>
</evidence>
<dbReference type="RefSeq" id="WP_169531858.1">
    <property type="nucleotide sequence ID" value="NZ_JABBGH010000002.1"/>
</dbReference>
<protein>
    <submittedName>
        <fullName evidence="8">Glycosyltransferase</fullName>
    </submittedName>
</protein>
<accession>A0A7Y0FN46</accession>
<gene>
    <name evidence="8" type="ORF">HHL22_13365</name>
</gene>
<dbReference type="GO" id="GO:0005886">
    <property type="term" value="C:plasma membrane"/>
    <property type="evidence" value="ECO:0007669"/>
    <property type="project" value="UniProtKB-SubCell"/>
</dbReference>
<dbReference type="Pfam" id="PF00535">
    <property type="entry name" value="Glycos_transf_2"/>
    <property type="match status" value="1"/>
</dbReference>
<evidence type="ECO:0000256" key="1">
    <source>
        <dbReference type="ARBA" id="ARBA00004236"/>
    </source>
</evidence>
<feature type="region of interest" description="Disordered" evidence="6">
    <location>
        <begin position="1"/>
        <end position="28"/>
    </location>
</feature>
<keyword evidence="2" id="KW-1003">Cell membrane</keyword>
<dbReference type="PANTHER" id="PTHR43646">
    <property type="entry name" value="GLYCOSYLTRANSFERASE"/>
    <property type="match status" value="1"/>
</dbReference>
<dbReference type="InterPro" id="IPR001173">
    <property type="entry name" value="Glyco_trans_2-like"/>
</dbReference>
<keyword evidence="3" id="KW-0328">Glycosyltransferase</keyword>
<evidence type="ECO:0000256" key="3">
    <source>
        <dbReference type="ARBA" id="ARBA00022676"/>
    </source>
</evidence>
<feature type="domain" description="Glycosyltransferase 2-like" evidence="7">
    <location>
        <begin position="56"/>
        <end position="192"/>
    </location>
</feature>
<comment type="subcellular location">
    <subcellularLocation>
        <location evidence="1">Cell membrane</location>
    </subcellularLocation>
</comment>
<dbReference type="InterPro" id="IPR029044">
    <property type="entry name" value="Nucleotide-diphossugar_trans"/>
</dbReference>
<dbReference type="Proteomes" id="UP000559626">
    <property type="component" value="Unassembled WGS sequence"/>
</dbReference>
<evidence type="ECO:0000256" key="5">
    <source>
        <dbReference type="ARBA" id="ARBA00023136"/>
    </source>
</evidence>
<reference evidence="8 9" key="1">
    <citation type="submission" date="2020-04" db="EMBL/GenBank/DDBJ databases">
        <title>Hymenobacter polaris sp. nov., isolated from Arctic soil.</title>
        <authorList>
            <person name="Dahal R.H."/>
        </authorList>
    </citation>
    <scope>NUCLEOTIDE SEQUENCE [LARGE SCALE GENOMIC DNA]</scope>
    <source>
        <strain evidence="8 9">RP-2-7</strain>
    </source>
</reference>
<comment type="caution">
    <text evidence="8">The sequence shown here is derived from an EMBL/GenBank/DDBJ whole genome shotgun (WGS) entry which is preliminary data.</text>
</comment>
<dbReference type="Gene3D" id="3.90.550.10">
    <property type="entry name" value="Spore Coat Polysaccharide Biosynthesis Protein SpsA, Chain A"/>
    <property type="match status" value="1"/>
</dbReference>
<organism evidence="8 9">
    <name type="scientific">Hymenobacter polaris</name>
    <dbReference type="NCBI Taxonomy" id="2682546"/>
    <lineage>
        <taxon>Bacteria</taxon>
        <taxon>Pseudomonadati</taxon>
        <taxon>Bacteroidota</taxon>
        <taxon>Cytophagia</taxon>
        <taxon>Cytophagales</taxon>
        <taxon>Hymenobacteraceae</taxon>
        <taxon>Hymenobacter</taxon>
    </lineage>
</organism>
<evidence type="ECO:0000256" key="2">
    <source>
        <dbReference type="ARBA" id="ARBA00022475"/>
    </source>
</evidence>
<sequence length="413" mass="45207">MDHFATPARFHATREATAAAPPAPSLLPPAPATELQQLEHTLRRQLPPPDGALQACVIIPAKDEAAALPATLAALAAQTTLDGQRLPVGMIEVIVLANNCRDRTAAAVRQAARRHPSLVVHVAELALPPAHAHVGRARRLLLDEAARRLETTIGATGVLLSTDADTLAASTWVAANLREIERGAEAVGGRILTQTSAAVEPCPVRRIQVYDAAYRVLLRQLEDRLDPCTADRWPCHHQHYGASLALTVRAYRRVGGMPAVPYLEDEALWQLLCAQDLPVRHSLHAQVYTSARRCGRVEVGLSWQLREWEHLSAQQGELHVPCPHELARVWRARRRLRAWHQQGARAVGPELARLAQALEVTPAQLLQQARATAAFGTLWQWVEATRGAVLPVPLSGALRDLRRYLREGVKGAV</sequence>
<dbReference type="GO" id="GO:0016757">
    <property type="term" value="F:glycosyltransferase activity"/>
    <property type="evidence" value="ECO:0007669"/>
    <property type="project" value="UniProtKB-KW"/>
</dbReference>
<keyword evidence="5" id="KW-0472">Membrane</keyword>
<dbReference type="EMBL" id="JABBGH010000002">
    <property type="protein sequence ID" value="NML66196.1"/>
    <property type="molecule type" value="Genomic_DNA"/>
</dbReference>
<dbReference type="SUPFAM" id="SSF53448">
    <property type="entry name" value="Nucleotide-diphospho-sugar transferases"/>
    <property type="match status" value="1"/>
</dbReference>
<name>A0A7Y0FN46_9BACT</name>
<proteinExistence type="predicted"/>
<dbReference type="PANTHER" id="PTHR43646:SF2">
    <property type="entry name" value="GLYCOSYLTRANSFERASE 2-LIKE DOMAIN-CONTAINING PROTEIN"/>
    <property type="match status" value="1"/>
</dbReference>
<dbReference type="AlphaFoldDB" id="A0A7Y0FN46"/>
<keyword evidence="4 8" id="KW-0808">Transferase</keyword>
<evidence type="ECO:0000256" key="6">
    <source>
        <dbReference type="SAM" id="MobiDB-lite"/>
    </source>
</evidence>
<evidence type="ECO:0000256" key="4">
    <source>
        <dbReference type="ARBA" id="ARBA00022679"/>
    </source>
</evidence>
<evidence type="ECO:0000313" key="8">
    <source>
        <dbReference type="EMBL" id="NML66196.1"/>
    </source>
</evidence>
<evidence type="ECO:0000259" key="7">
    <source>
        <dbReference type="Pfam" id="PF00535"/>
    </source>
</evidence>
<keyword evidence="9" id="KW-1185">Reference proteome</keyword>